<dbReference type="Pfam" id="PF01891">
    <property type="entry name" value="CbiM"/>
    <property type="match status" value="1"/>
</dbReference>
<dbReference type="EMBL" id="VSSQ01110389">
    <property type="protein sequence ID" value="MPN48256.1"/>
    <property type="molecule type" value="Genomic_DNA"/>
</dbReference>
<comment type="subcellular location">
    <subcellularLocation>
        <location evidence="1">Cell membrane</location>
        <topology evidence="1">Multi-pass membrane protein</topology>
    </subcellularLocation>
</comment>
<evidence type="ECO:0000256" key="1">
    <source>
        <dbReference type="ARBA" id="ARBA00004651"/>
    </source>
</evidence>
<accession>A0A645IBF2</accession>
<evidence type="ECO:0000256" key="7">
    <source>
        <dbReference type="SAM" id="Phobius"/>
    </source>
</evidence>
<dbReference type="GO" id="GO:0000041">
    <property type="term" value="P:transition metal ion transport"/>
    <property type="evidence" value="ECO:0007669"/>
    <property type="project" value="InterPro"/>
</dbReference>
<keyword evidence="2" id="KW-0813">Transport</keyword>
<dbReference type="InterPro" id="IPR002751">
    <property type="entry name" value="CbiM/NikMN"/>
</dbReference>
<keyword evidence="5 7" id="KW-1133">Transmembrane helix</keyword>
<comment type="caution">
    <text evidence="8">The sequence shown here is derived from an EMBL/GenBank/DDBJ whole genome shotgun (WGS) entry which is preliminary data.</text>
</comment>
<name>A0A645IBF2_9ZZZZ</name>
<dbReference type="GO" id="GO:0005886">
    <property type="term" value="C:plasma membrane"/>
    <property type="evidence" value="ECO:0007669"/>
    <property type="project" value="UniProtKB-SubCell"/>
</dbReference>
<evidence type="ECO:0000256" key="2">
    <source>
        <dbReference type="ARBA" id="ARBA00022448"/>
    </source>
</evidence>
<proteinExistence type="predicted"/>
<keyword evidence="3" id="KW-1003">Cell membrane</keyword>
<protein>
    <recommendedName>
        <fullName evidence="9">Cobalt transport protein CbiM</fullName>
    </recommendedName>
</protein>
<reference evidence="8" key="1">
    <citation type="submission" date="2019-08" db="EMBL/GenBank/DDBJ databases">
        <authorList>
            <person name="Kucharzyk K."/>
            <person name="Murdoch R.W."/>
            <person name="Higgins S."/>
            <person name="Loffler F."/>
        </authorList>
    </citation>
    <scope>NUCLEOTIDE SEQUENCE</scope>
</reference>
<evidence type="ECO:0000256" key="3">
    <source>
        <dbReference type="ARBA" id="ARBA00022475"/>
    </source>
</evidence>
<organism evidence="8">
    <name type="scientific">bioreactor metagenome</name>
    <dbReference type="NCBI Taxonomy" id="1076179"/>
    <lineage>
        <taxon>unclassified sequences</taxon>
        <taxon>metagenomes</taxon>
        <taxon>ecological metagenomes</taxon>
    </lineage>
</organism>
<feature type="transmembrane region" description="Helical" evidence="7">
    <location>
        <begin position="36"/>
        <end position="61"/>
    </location>
</feature>
<gene>
    <name evidence="8" type="ORF">SDC9_195862</name>
</gene>
<evidence type="ECO:0000256" key="5">
    <source>
        <dbReference type="ARBA" id="ARBA00022989"/>
    </source>
</evidence>
<sequence>MGFAGSALTIMLQGLFASLALVVAGAYPLDFLLSDYLPYFLLLGFSEGWLSGALITVMVIYRPEWVAAFDDRRYLMNK</sequence>
<evidence type="ECO:0000313" key="8">
    <source>
        <dbReference type="EMBL" id="MPN48256.1"/>
    </source>
</evidence>
<keyword evidence="6 7" id="KW-0472">Membrane</keyword>
<evidence type="ECO:0000256" key="6">
    <source>
        <dbReference type="ARBA" id="ARBA00023136"/>
    </source>
</evidence>
<dbReference type="AlphaFoldDB" id="A0A645IBF2"/>
<keyword evidence="4 7" id="KW-0812">Transmembrane</keyword>
<evidence type="ECO:0000256" key="4">
    <source>
        <dbReference type="ARBA" id="ARBA00022692"/>
    </source>
</evidence>
<evidence type="ECO:0008006" key="9">
    <source>
        <dbReference type="Google" id="ProtNLM"/>
    </source>
</evidence>